<name>A0ABR2TYJ6_9ROSI</name>
<reference evidence="2 3" key="1">
    <citation type="journal article" date="2024" name="G3 (Bethesda)">
        <title>Genome assembly of Hibiscus sabdariffa L. provides insights into metabolisms of medicinal natural products.</title>
        <authorList>
            <person name="Kim T."/>
        </authorList>
    </citation>
    <scope>NUCLEOTIDE SEQUENCE [LARGE SCALE GENOMIC DNA]</scope>
    <source>
        <strain evidence="2">TK-2024</strain>
        <tissue evidence="2">Old leaves</tissue>
    </source>
</reference>
<feature type="region of interest" description="Disordered" evidence="1">
    <location>
        <begin position="27"/>
        <end position="67"/>
    </location>
</feature>
<accession>A0ABR2TYJ6</accession>
<gene>
    <name evidence="2" type="ORF">V6N11_017580</name>
</gene>
<sequence>MSEAEKVVCVTGASRLLASKAFTVRDPSDHPCQIHPPTRSTPTPTTRVTGSSVAGSSGTIDRGKQHV</sequence>
<comment type="caution">
    <text evidence="2">The sequence shown here is derived from an EMBL/GenBank/DDBJ whole genome shotgun (WGS) entry which is preliminary data.</text>
</comment>
<protein>
    <submittedName>
        <fullName evidence="2">Uncharacterized protein</fullName>
    </submittedName>
</protein>
<organism evidence="2 3">
    <name type="scientific">Hibiscus sabdariffa</name>
    <name type="common">roselle</name>
    <dbReference type="NCBI Taxonomy" id="183260"/>
    <lineage>
        <taxon>Eukaryota</taxon>
        <taxon>Viridiplantae</taxon>
        <taxon>Streptophyta</taxon>
        <taxon>Embryophyta</taxon>
        <taxon>Tracheophyta</taxon>
        <taxon>Spermatophyta</taxon>
        <taxon>Magnoliopsida</taxon>
        <taxon>eudicotyledons</taxon>
        <taxon>Gunneridae</taxon>
        <taxon>Pentapetalae</taxon>
        <taxon>rosids</taxon>
        <taxon>malvids</taxon>
        <taxon>Malvales</taxon>
        <taxon>Malvaceae</taxon>
        <taxon>Malvoideae</taxon>
        <taxon>Hibiscus</taxon>
    </lineage>
</organism>
<dbReference type="EMBL" id="JBBPBN010000004">
    <property type="protein sequence ID" value="KAK9042511.1"/>
    <property type="molecule type" value="Genomic_DNA"/>
</dbReference>
<proteinExistence type="predicted"/>
<dbReference type="Proteomes" id="UP001396334">
    <property type="component" value="Unassembled WGS sequence"/>
</dbReference>
<evidence type="ECO:0000313" key="2">
    <source>
        <dbReference type="EMBL" id="KAK9042511.1"/>
    </source>
</evidence>
<keyword evidence="3" id="KW-1185">Reference proteome</keyword>
<evidence type="ECO:0000256" key="1">
    <source>
        <dbReference type="SAM" id="MobiDB-lite"/>
    </source>
</evidence>
<evidence type="ECO:0000313" key="3">
    <source>
        <dbReference type="Proteomes" id="UP001396334"/>
    </source>
</evidence>
<feature type="compositionally biased region" description="Low complexity" evidence="1">
    <location>
        <begin position="36"/>
        <end position="59"/>
    </location>
</feature>